<dbReference type="GeneID" id="85497415"/>
<organism evidence="1 2">
    <name type="scientific">Cutaneotrichosporon cavernicola</name>
    <dbReference type="NCBI Taxonomy" id="279322"/>
    <lineage>
        <taxon>Eukaryota</taxon>
        <taxon>Fungi</taxon>
        <taxon>Dikarya</taxon>
        <taxon>Basidiomycota</taxon>
        <taxon>Agaricomycotina</taxon>
        <taxon>Tremellomycetes</taxon>
        <taxon>Trichosporonales</taxon>
        <taxon>Trichosporonaceae</taxon>
        <taxon>Cutaneotrichosporon</taxon>
    </lineage>
</organism>
<dbReference type="RefSeq" id="XP_060458810.1">
    <property type="nucleotide sequence ID" value="XM_060602414.1"/>
</dbReference>
<proteinExistence type="predicted"/>
<keyword evidence="2" id="KW-1185">Reference proteome</keyword>
<name>A0AA48L7X0_9TREE</name>
<reference evidence="1" key="1">
    <citation type="journal article" date="2023" name="BMC Genomics">
        <title>Chromosome-level genome assemblies of Cutaneotrichosporon spp. (Trichosporonales, Basidiomycota) reveal imbalanced evolution between nucleotide sequences and chromosome synteny.</title>
        <authorList>
            <person name="Kobayashi Y."/>
            <person name="Kayamori A."/>
            <person name="Aoki K."/>
            <person name="Shiwa Y."/>
            <person name="Matsutani M."/>
            <person name="Fujita N."/>
            <person name="Sugita T."/>
            <person name="Iwasaki W."/>
            <person name="Tanaka N."/>
            <person name="Takashima M."/>
        </authorList>
    </citation>
    <scope>NUCLEOTIDE SEQUENCE</scope>
    <source>
        <strain evidence="1">HIS019</strain>
    </source>
</reference>
<evidence type="ECO:0000313" key="2">
    <source>
        <dbReference type="Proteomes" id="UP001233271"/>
    </source>
</evidence>
<sequence length="198" mass="22081">MTGTIFTYTTGQVQPGTVVQHATNGKTISLTVPNNKVALLGLLACNRCRQNWIKVSSNQKVSLCLVTIPEDQDITRIKCHTCATKTCNLNPGYLTHWWLTKATLLWEFGLWVTGDGSRPTSPEAKDFFSYFKNLVGHTPHLILSQPTLPPGASQTFKAAYQAWFNKEFLQGNPRDSPIKPKIPGVYNYPFSWSSAPHN</sequence>
<dbReference type="EMBL" id="AP028217">
    <property type="protein sequence ID" value="BEI93545.1"/>
    <property type="molecule type" value="Genomic_DNA"/>
</dbReference>
<protein>
    <submittedName>
        <fullName evidence="1">Uncharacterized protein</fullName>
    </submittedName>
</protein>
<dbReference type="AlphaFoldDB" id="A0AA48L7X0"/>
<dbReference type="KEGG" id="ccac:CcaHIS019_0600040"/>
<accession>A0AA48L7X0</accession>
<gene>
    <name evidence="1" type="ORF">CcaverHIS019_0600040</name>
</gene>
<evidence type="ECO:0000313" key="1">
    <source>
        <dbReference type="EMBL" id="BEI93545.1"/>
    </source>
</evidence>
<dbReference type="Proteomes" id="UP001233271">
    <property type="component" value="Chromosome 6"/>
</dbReference>